<dbReference type="RefSeq" id="WP_175550033.1">
    <property type="nucleotide sequence ID" value="NZ_FQUM01000010.1"/>
</dbReference>
<feature type="region of interest" description="Disordered" evidence="1">
    <location>
        <begin position="26"/>
        <end position="48"/>
    </location>
</feature>
<organism evidence="2 3">
    <name type="scientific">Mariniphaga anaerophila</name>
    <dbReference type="NCBI Taxonomy" id="1484053"/>
    <lineage>
        <taxon>Bacteria</taxon>
        <taxon>Pseudomonadati</taxon>
        <taxon>Bacteroidota</taxon>
        <taxon>Bacteroidia</taxon>
        <taxon>Marinilabiliales</taxon>
        <taxon>Prolixibacteraceae</taxon>
        <taxon>Mariniphaga</taxon>
    </lineage>
</organism>
<dbReference type="EMBL" id="FQUM01000010">
    <property type="protein sequence ID" value="SHF82920.1"/>
    <property type="molecule type" value="Genomic_DNA"/>
</dbReference>
<gene>
    <name evidence="2" type="ORF">SAMN05444274_11033</name>
</gene>
<feature type="compositionally biased region" description="Basic and acidic residues" evidence="1">
    <location>
        <begin position="36"/>
        <end position="48"/>
    </location>
</feature>
<sequence>MKRFFNNTEKRNVKGFEVLTSNEMLKVRGGGNPRPITRDKDIFEGESR</sequence>
<reference evidence="2 3" key="1">
    <citation type="submission" date="2016-11" db="EMBL/GenBank/DDBJ databases">
        <authorList>
            <person name="Jaros S."/>
            <person name="Januszkiewicz K."/>
            <person name="Wedrychowicz H."/>
        </authorList>
    </citation>
    <scope>NUCLEOTIDE SEQUENCE [LARGE SCALE GENOMIC DNA]</scope>
    <source>
        <strain evidence="2 3">DSM 26910</strain>
    </source>
</reference>
<evidence type="ECO:0000313" key="3">
    <source>
        <dbReference type="Proteomes" id="UP000184164"/>
    </source>
</evidence>
<dbReference type="Proteomes" id="UP000184164">
    <property type="component" value="Unassembled WGS sequence"/>
</dbReference>
<dbReference type="AlphaFoldDB" id="A0A1M5EUK1"/>
<evidence type="ECO:0000313" key="2">
    <source>
        <dbReference type="EMBL" id="SHF82920.1"/>
    </source>
</evidence>
<evidence type="ECO:0000256" key="1">
    <source>
        <dbReference type="SAM" id="MobiDB-lite"/>
    </source>
</evidence>
<protein>
    <submittedName>
        <fullName evidence="2">Uncharacterized protein</fullName>
    </submittedName>
</protein>
<proteinExistence type="predicted"/>
<keyword evidence="3" id="KW-1185">Reference proteome</keyword>
<name>A0A1M5EUK1_9BACT</name>
<accession>A0A1M5EUK1</accession>